<evidence type="ECO:0000256" key="10">
    <source>
        <dbReference type="ARBA" id="ARBA00022833"/>
    </source>
</evidence>
<feature type="compositionally biased region" description="Basic and acidic residues" evidence="21">
    <location>
        <begin position="142"/>
        <end position="151"/>
    </location>
</feature>
<dbReference type="EC" id="1.3.1.-" evidence="20"/>
<evidence type="ECO:0000256" key="2">
    <source>
        <dbReference type="ARBA" id="ARBA00012376"/>
    </source>
</evidence>
<feature type="region of interest" description="Disordered" evidence="21">
    <location>
        <begin position="1"/>
        <end position="70"/>
    </location>
</feature>
<dbReference type="FunFam" id="3.20.20.70:FF:000067">
    <property type="entry name" value="tRNA-dihydrouridine(47) synthase [NAD(P)(+)]"/>
    <property type="match status" value="1"/>
</dbReference>
<dbReference type="InterPro" id="IPR018517">
    <property type="entry name" value="tRNA_hU_synthase_CS"/>
</dbReference>
<evidence type="ECO:0000256" key="16">
    <source>
        <dbReference type="ARBA" id="ARBA00048342"/>
    </source>
</evidence>
<evidence type="ECO:0000256" key="4">
    <source>
        <dbReference type="ARBA" id="ARBA00022643"/>
    </source>
</evidence>
<evidence type="ECO:0000256" key="9">
    <source>
        <dbReference type="ARBA" id="ARBA00022771"/>
    </source>
</evidence>
<comment type="catalytic activity">
    <reaction evidence="16">
        <text>a 5,6-dihydrouridine in mRNA + NAD(+) = a uridine in mRNA + NADH + H(+)</text>
        <dbReference type="Rhea" id="RHEA:69851"/>
        <dbReference type="Rhea" id="RHEA-COMP:14658"/>
        <dbReference type="Rhea" id="RHEA-COMP:17789"/>
        <dbReference type="ChEBI" id="CHEBI:15378"/>
        <dbReference type="ChEBI" id="CHEBI:57540"/>
        <dbReference type="ChEBI" id="CHEBI:57945"/>
        <dbReference type="ChEBI" id="CHEBI:65315"/>
        <dbReference type="ChEBI" id="CHEBI:74443"/>
    </reaction>
    <physiologicalReaction direction="right-to-left" evidence="16">
        <dbReference type="Rhea" id="RHEA:69853"/>
    </physiologicalReaction>
</comment>
<protein>
    <recommendedName>
        <fullName evidence="2 20">tRNA-dihydrouridine(47) synthase [NAD(P)(+)]</fullName>
        <ecNumber evidence="20">1.3.1.-</ecNumber>
    </recommendedName>
    <alternativeName>
        <fullName evidence="20">tRNA-dihydrouridine synthase 3</fullName>
    </alternativeName>
</protein>
<dbReference type="GO" id="GO:0006397">
    <property type="term" value="P:mRNA processing"/>
    <property type="evidence" value="ECO:0007669"/>
    <property type="project" value="UniProtKB-KW"/>
</dbReference>
<evidence type="ECO:0000256" key="14">
    <source>
        <dbReference type="ARBA" id="ARBA00045934"/>
    </source>
</evidence>
<comment type="cofactor">
    <cofactor evidence="1 20">
        <name>FMN</name>
        <dbReference type="ChEBI" id="CHEBI:58210"/>
    </cofactor>
</comment>
<dbReference type="PANTHER" id="PTHR45846">
    <property type="entry name" value="TRNA-DIHYDROURIDINE(47) SYNTHASE [NAD(P)(+)]-LIKE"/>
    <property type="match status" value="1"/>
</dbReference>
<evidence type="ECO:0000256" key="18">
    <source>
        <dbReference type="ARBA" id="ARBA00049513"/>
    </source>
</evidence>
<organism evidence="23 24">
    <name type="scientific">Coccomyxa viridis</name>
    <dbReference type="NCBI Taxonomy" id="1274662"/>
    <lineage>
        <taxon>Eukaryota</taxon>
        <taxon>Viridiplantae</taxon>
        <taxon>Chlorophyta</taxon>
        <taxon>core chlorophytes</taxon>
        <taxon>Trebouxiophyceae</taxon>
        <taxon>Trebouxiophyceae incertae sedis</taxon>
        <taxon>Coccomyxaceae</taxon>
        <taxon>Coccomyxa</taxon>
    </lineage>
</organism>
<dbReference type="GO" id="GO:0003723">
    <property type="term" value="F:RNA binding"/>
    <property type="evidence" value="ECO:0007669"/>
    <property type="project" value="TreeGrafter"/>
</dbReference>
<evidence type="ECO:0000256" key="7">
    <source>
        <dbReference type="ARBA" id="ARBA00022723"/>
    </source>
</evidence>
<dbReference type="InterPro" id="IPR035587">
    <property type="entry name" value="DUS-like_FMN-bd"/>
</dbReference>
<dbReference type="InterPro" id="IPR000571">
    <property type="entry name" value="Znf_CCCH"/>
</dbReference>
<dbReference type="GO" id="GO:0102265">
    <property type="term" value="F:tRNA-dihydrouridine47 synthase activity"/>
    <property type="evidence" value="ECO:0007669"/>
    <property type="project" value="UniProtKB-EC"/>
</dbReference>
<evidence type="ECO:0000256" key="13">
    <source>
        <dbReference type="ARBA" id="ARBA00023027"/>
    </source>
</evidence>
<keyword evidence="7 19" id="KW-0479">Metal-binding</keyword>
<keyword evidence="10 19" id="KW-0862">Zinc</keyword>
<comment type="catalytic activity">
    <reaction evidence="17">
        <text>a 5,6-dihydrouridine in mRNA + NADP(+) = a uridine in mRNA + NADPH + H(+)</text>
        <dbReference type="Rhea" id="RHEA:69855"/>
        <dbReference type="Rhea" id="RHEA-COMP:14658"/>
        <dbReference type="Rhea" id="RHEA-COMP:17789"/>
        <dbReference type="ChEBI" id="CHEBI:15378"/>
        <dbReference type="ChEBI" id="CHEBI:57783"/>
        <dbReference type="ChEBI" id="CHEBI:58349"/>
        <dbReference type="ChEBI" id="CHEBI:65315"/>
        <dbReference type="ChEBI" id="CHEBI:74443"/>
    </reaction>
    <physiologicalReaction direction="right-to-left" evidence="17">
        <dbReference type="Rhea" id="RHEA:69857"/>
    </physiologicalReaction>
</comment>
<evidence type="ECO:0000256" key="21">
    <source>
        <dbReference type="SAM" id="MobiDB-lite"/>
    </source>
</evidence>
<evidence type="ECO:0000313" key="24">
    <source>
        <dbReference type="Proteomes" id="UP001314263"/>
    </source>
</evidence>
<dbReference type="CDD" id="cd02801">
    <property type="entry name" value="DUS_like_FMN"/>
    <property type="match status" value="1"/>
</dbReference>
<keyword evidence="3 20" id="KW-0285">Flavoprotein</keyword>
<evidence type="ECO:0000256" key="8">
    <source>
        <dbReference type="ARBA" id="ARBA00022737"/>
    </source>
</evidence>
<keyword evidence="5" id="KW-0507">mRNA processing</keyword>
<keyword evidence="12 20" id="KW-0560">Oxidoreductase</keyword>
<dbReference type="SUPFAM" id="SSF51395">
    <property type="entry name" value="FMN-linked oxidoreductases"/>
    <property type="match status" value="1"/>
</dbReference>
<comment type="similarity">
    <text evidence="20">Belongs to the dus family. Dus3 subfamily.</text>
</comment>
<dbReference type="PROSITE" id="PS50103">
    <property type="entry name" value="ZF_C3H1"/>
    <property type="match status" value="1"/>
</dbReference>
<keyword evidence="11" id="KW-0521">NADP</keyword>
<reference evidence="23 24" key="1">
    <citation type="submission" date="2023-10" db="EMBL/GenBank/DDBJ databases">
        <authorList>
            <person name="Maclean D."/>
            <person name="Macfadyen A."/>
        </authorList>
    </citation>
    <scope>NUCLEOTIDE SEQUENCE [LARGE SCALE GENOMIC DNA]</scope>
</reference>
<dbReference type="GO" id="GO:0050660">
    <property type="term" value="F:flavin adenine dinucleotide binding"/>
    <property type="evidence" value="ECO:0007669"/>
    <property type="project" value="UniProtKB-UniRule"/>
</dbReference>
<sequence>MQDPGHDSSQSMLARGIAPIKASYRRKSVTKPVDTDETAAADSHQSRQKGSHHASKIVPERKSRRAYKKEARQKRAAGLCNRFIRGECPFGDACKFNHDLAAYLQTKPADLPGLCPFTAFQECPYGLACRWAGSHQAAGNPDHSECTERLDSAAGNAQQPDPASLRGSSLEVSCTGHGVPVTEGAEATDSSLAGSTHVLPVCKEAEPETANVLGRDEQTVLRRGAYDFARAQRMLDQLGIQSSQRYSNKALQSNQQQGKCSGEAPAEEDATGKIAAEAAEGPCTQHAAGDAAADPDLKRQKLDGSAGAAAAASNGIACAVPGTTAPAVSATTNGCHACLLKMAAANGSSANCPESNQIEAPILPAQHGSIEPQAMQAAPSDVHGQLQGGIVAQNGQPGAAALPAEVHRETRLRPEEKPRLDFREKLYLAPLTTVGNLPFRRVCKKLGADVTCGEMALATNLLQGQASEWALLKRHPCEDLFGAQVCGGYADAMGRCAQLLDEHLDVDFVDVNMGCPIDLICNKGAGSSLLLKPNRIEKIVRSMSGLLSVPLTIKVRKGYHDGGDSSHTWLPGAAQWGAVAATVHGRTRQQRYTKLADWEYINQCASSAKGLQLIGNGDIMSYTDYNEHMRACPDLATTMLARGALIKPWLFTEIKEQRHWDITAGERLDIFKDFCSAGLLHWGSDSRGVESTRRFMLEWMSFTHRYVPVELLEVVPQKLHWRAPAYVGRSQLESLLASDAAVDWIRISEMLLGPVPEGFTFAPKHKANSYASTEGSMAFEGQDNG</sequence>
<feature type="zinc finger region" description="C3H1-type" evidence="19">
    <location>
        <begin position="74"/>
        <end position="101"/>
    </location>
</feature>
<comment type="catalytic activity">
    <reaction evidence="15">
        <text>5,6-dihydrouridine(47) in tRNA + NAD(+) = uridine(47) in tRNA + NADH + H(+)</text>
        <dbReference type="Rhea" id="RHEA:53364"/>
        <dbReference type="Rhea" id="RHEA-COMP:13539"/>
        <dbReference type="Rhea" id="RHEA-COMP:13540"/>
        <dbReference type="ChEBI" id="CHEBI:15378"/>
        <dbReference type="ChEBI" id="CHEBI:57540"/>
        <dbReference type="ChEBI" id="CHEBI:57945"/>
        <dbReference type="ChEBI" id="CHEBI:65315"/>
        <dbReference type="ChEBI" id="CHEBI:74443"/>
        <dbReference type="EC" id="1.3.1.89"/>
    </reaction>
    <physiologicalReaction direction="right-to-left" evidence="15">
        <dbReference type="Rhea" id="RHEA:53366"/>
    </physiologicalReaction>
</comment>
<feature type="region of interest" description="Disordered" evidence="21">
    <location>
        <begin position="138"/>
        <end position="171"/>
    </location>
</feature>
<keyword evidence="24" id="KW-1185">Reference proteome</keyword>
<evidence type="ECO:0000313" key="23">
    <source>
        <dbReference type="EMBL" id="CAK0787682.1"/>
    </source>
</evidence>
<evidence type="ECO:0000256" key="11">
    <source>
        <dbReference type="ARBA" id="ARBA00022857"/>
    </source>
</evidence>
<evidence type="ECO:0000256" key="17">
    <source>
        <dbReference type="ARBA" id="ARBA00049447"/>
    </source>
</evidence>
<keyword evidence="4 20" id="KW-0288">FMN</keyword>
<feature type="compositionally biased region" description="Polar residues" evidence="21">
    <location>
        <begin position="155"/>
        <end position="171"/>
    </location>
</feature>
<dbReference type="Pfam" id="PF01207">
    <property type="entry name" value="Dus"/>
    <property type="match status" value="1"/>
</dbReference>
<feature type="region of interest" description="Disordered" evidence="21">
    <location>
        <begin position="246"/>
        <end position="270"/>
    </location>
</feature>
<dbReference type="GO" id="GO:0008270">
    <property type="term" value="F:zinc ion binding"/>
    <property type="evidence" value="ECO:0007669"/>
    <property type="project" value="UniProtKB-KW"/>
</dbReference>
<accession>A0AAV1IK73</accession>
<evidence type="ECO:0000256" key="3">
    <source>
        <dbReference type="ARBA" id="ARBA00022630"/>
    </source>
</evidence>
<dbReference type="InterPro" id="IPR013785">
    <property type="entry name" value="Aldolase_TIM"/>
</dbReference>
<dbReference type="Gene3D" id="3.20.20.70">
    <property type="entry name" value="Aldolase class I"/>
    <property type="match status" value="1"/>
</dbReference>
<name>A0AAV1IK73_9CHLO</name>
<dbReference type="PANTHER" id="PTHR45846:SF1">
    <property type="entry name" value="TRNA-DIHYDROURIDINE(47) SYNTHASE [NAD(P)(+)]-LIKE"/>
    <property type="match status" value="1"/>
</dbReference>
<feature type="domain" description="C3H1-type" evidence="22">
    <location>
        <begin position="74"/>
        <end position="101"/>
    </location>
</feature>
<evidence type="ECO:0000256" key="6">
    <source>
        <dbReference type="ARBA" id="ARBA00022694"/>
    </source>
</evidence>
<comment type="catalytic activity">
    <reaction evidence="18">
        <text>5,6-dihydrouridine(47) in tRNA + NADP(+) = uridine(47) in tRNA + NADPH + H(+)</text>
        <dbReference type="Rhea" id="RHEA:53360"/>
        <dbReference type="Rhea" id="RHEA-COMP:13539"/>
        <dbReference type="Rhea" id="RHEA-COMP:13540"/>
        <dbReference type="ChEBI" id="CHEBI:15378"/>
        <dbReference type="ChEBI" id="CHEBI:57783"/>
        <dbReference type="ChEBI" id="CHEBI:58349"/>
        <dbReference type="ChEBI" id="CHEBI:65315"/>
        <dbReference type="ChEBI" id="CHEBI:74443"/>
        <dbReference type="EC" id="1.3.1.89"/>
    </reaction>
    <physiologicalReaction direction="right-to-left" evidence="18">
        <dbReference type="Rhea" id="RHEA:53362"/>
    </physiologicalReaction>
</comment>
<dbReference type="Pfam" id="PF25585">
    <property type="entry name" value="zf-CCCH_DUS3L"/>
    <property type="match status" value="1"/>
</dbReference>
<proteinExistence type="inferred from homology"/>
<evidence type="ECO:0000256" key="20">
    <source>
        <dbReference type="RuleBase" id="RU291113"/>
    </source>
</evidence>
<comment type="function">
    <text evidence="14">Catalyzes the synthesis of dihydrouridine, a modified base found in the D-loop of most tRNAs. Specifically modifies U47 in cytoplasmic tRNAs. Catalyzes the synthesis of dihydrouridine in some mRNAs, thereby affecting their translation.</text>
</comment>
<feature type="compositionally biased region" description="Basic residues" evidence="21">
    <location>
        <begin position="46"/>
        <end position="55"/>
    </location>
</feature>
<evidence type="ECO:0000256" key="15">
    <source>
        <dbReference type="ARBA" id="ARBA00048266"/>
    </source>
</evidence>
<keyword evidence="9 19" id="KW-0863">Zinc-finger</keyword>
<dbReference type="Proteomes" id="UP001314263">
    <property type="component" value="Unassembled WGS sequence"/>
</dbReference>
<evidence type="ECO:0000256" key="1">
    <source>
        <dbReference type="ARBA" id="ARBA00001917"/>
    </source>
</evidence>
<keyword evidence="6 20" id="KW-0819">tRNA processing</keyword>
<dbReference type="AlphaFoldDB" id="A0AAV1IK73"/>
<dbReference type="EMBL" id="CAUYUE010000017">
    <property type="protein sequence ID" value="CAK0787682.1"/>
    <property type="molecule type" value="Genomic_DNA"/>
</dbReference>
<dbReference type="PROSITE" id="PS01136">
    <property type="entry name" value="UPF0034"/>
    <property type="match status" value="1"/>
</dbReference>
<evidence type="ECO:0000259" key="22">
    <source>
        <dbReference type="PROSITE" id="PS50103"/>
    </source>
</evidence>
<evidence type="ECO:0000256" key="12">
    <source>
        <dbReference type="ARBA" id="ARBA00023002"/>
    </source>
</evidence>
<dbReference type="SMART" id="SM00356">
    <property type="entry name" value="ZnF_C3H1"/>
    <property type="match status" value="2"/>
</dbReference>
<dbReference type="Gene3D" id="4.10.1000.10">
    <property type="entry name" value="Zinc finger, CCCH-type"/>
    <property type="match status" value="1"/>
</dbReference>
<comment type="caution">
    <text evidence="23">The sequence shown here is derived from an EMBL/GenBank/DDBJ whole genome shotgun (WGS) entry which is preliminary data.</text>
</comment>
<evidence type="ECO:0000256" key="5">
    <source>
        <dbReference type="ARBA" id="ARBA00022664"/>
    </source>
</evidence>
<keyword evidence="8" id="KW-0677">Repeat</keyword>
<evidence type="ECO:0000256" key="19">
    <source>
        <dbReference type="PROSITE-ProRule" id="PRU00723"/>
    </source>
</evidence>
<feature type="compositionally biased region" description="Polar residues" evidence="21">
    <location>
        <begin position="246"/>
        <end position="259"/>
    </location>
</feature>
<gene>
    <name evidence="23" type="ORF">CVIRNUC_010904</name>
</gene>
<keyword evidence="13" id="KW-0520">NAD</keyword>